<evidence type="ECO:0000313" key="1">
    <source>
        <dbReference type="EMBL" id="KMO73073.1"/>
    </source>
</evidence>
<dbReference type="Pfam" id="PF14081">
    <property type="entry name" value="DUF4262"/>
    <property type="match status" value="1"/>
</dbReference>
<gene>
    <name evidence="1" type="ORF">MCHUDSM44219_04250</name>
</gene>
<dbReference type="AlphaFoldDB" id="A0A0J6VUC1"/>
<sequence>MCWLCDHPTATRQDYLEVVRGKVRRNGWMVQYVEARMPFAYTVGLSAQNLPELLVTSVSAPRSLRLLGALAVGIRKGVRWNPGDLVTIQDGPLVELVEVDHPDVHCGWAVRHAERPIRVLQAVWADGRGRWPWSATFCDGRRRQPVLGVRARAA</sequence>
<dbReference type="EMBL" id="JYNX01000060">
    <property type="protein sequence ID" value="KMO73073.1"/>
    <property type="molecule type" value="Genomic_DNA"/>
</dbReference>
<name>A0A0J6VUC1_MYCCU</name>
<organism evidence="1 2">
    <name type="scientific">Mycolicibacterium chubuense</name>
    <name type="common">Mycobacterium chubuense</name>
    <dbReference type="NCBI Taxonomy" id="1800"/>
    <lineage>
        <taxon>Bacteria</taxon>
        <taxon>Bacillati</taxon>
        <taxon>Actinomycetota</taxon>
        <taxon>Actinomycetes</taxon>
        <taxon>Mycobacteriales</taxon>
        <taxon>Mycobacteriaceae</taxon>
        <taxon>Mycolicibacterium</taxon>
    </lineage>
</organism>
<protein>
    <recommendedName>
        <fullName evidence="3">DUF4262 domain-containing protein</fullName>
    </recommendedName>
</protein>
<proteinExistence type="predicted"/>
<accession>A0A0J6VUC1</accession>
<dbReference type="PATRIC" id="fig|1800.3.peg.4272"/>
<evidence type="ECO:0000313" key="2">
    <source>
        <dbReference type="Proteomes" id="UP000036176"/>
    </source>
</evidence>
<dbReference type="Proteomes" id="UP000036176">
    <property type="component" value="Unassembled WGS sequence"/>
</dbReference>
<evidence type="ECO:0008006" key="3">
    <source>
        <dbReference type="Google" id="ProtNLM"/>
    </source>
</evidence>
<comment type="caution">
    <text evidence="1">The sequence shown here is derived from an EMBL/GenBank/DDBJ whole genome shotgun (WGS) entry which is preliminary data.</text>
</comment>
<dbReference type="OrthoDB" id="511192at2"/>
<keyword evidence="2" id="KW-1185">Reference proteome</keyword>
<reference evidence="1 2" key="1">
    <citation type="journal article" date="2015" name="Genome Biol. Evol.">
        <title>Characterization of Three Mycobacterium spp. with Potential Use in Bioremediation by Genome Sequencing and Comparative Genomics.</title>
        <authorList>
            <person name="Das S."/>
            <person name="Pettersson B.M."/>
            <person name="Behra P.R."/>
            <person name="Ramesh M."/>
            <person name="Dasgupta S."/>
            <person name="Bhattacharya A."/>
            <person name="Kirsebom L.A."/>
        </authorList>
    </citation>
    <scope>NUCLEOTIDE SEQUENCE [LARGE SCALE GENOMIC DNA]</scope>
    <source>
        <strain evidence="1 2">DSM 44219</strain>
    </source>
</reference>
<dbReference type="RefSeq" id="WP_048420449.1">
    <property type="nucleotide sequence ID" value="NZ_JYNX01000060.1"/>
</dbReference>
<dbReference type="InterPro" id="IPR025358">
    <property type="entry name" value="DUF4262"/>
</dbReference>